<evidence type="ECO:0000313" key="3">
    <source>
        <dbReference type="Proteomes" id="UP000007879"/>
    </source>
</evidence>
<dbReference type="PANTHER" id="PTHR22529">
    <property type="entry name" value="EPITHELIAL-STROMAL INTERACTION PROTEIN 1"/>
    <property type="match status" value="1"/>
</dbReference>
<dbReference type="InterPro" id="IPR026185">
    <property type="entry name" value="EPSTI1"/>
</dbReference>
<dbReference type="Proteomes" id="UP000007879">
    <property type="component" value="Unassembled WGS sequence"/>
</dbReference>
<dbReference type="KEGG" id="aqu:109581199"/>
<keyword evidence="3" id="KW-1185">Reference proteome</keyword>
<organism evidence="2 3">
    <name type="scientific">Amphimedon queenslandica</name>
    <name type="common">Sponge</name>
    <dbReference type="NCBI Taxonomy" id="400682"/>
    <lineage>
        <taxon>Eukaryota</taxon>
        <taxon>Metazoa</taxon>
        <taxon>Porifera</taxon>
        <taxon>Demospongiae</taxon>
        <taxon>Heteroscleromorpha</taxon>
        <taxon>Haplosclerida</taxon>
        <taxon>Niphatidae</taxon>
        <taxon>Amphimedon</taxon>
    </lineage>
</organism>
<feature type="compositionally biased region" description="Low complexity" evidence="1">
    <location>
        <begin position="25"/>
        <end position="50"/>
    </location>
</feature>
<name>A0AAN0J1N3_AMPQE</name>
<evidence type="ECO:0000256" key="1">
    <source>
        <dbReference type="SAM" id="MobiDB-lite"/>
    </source>
</evidence>
<gene>
    <name evidence="2" type="primary">109581199</name>
</gene>
<dbReference type="AlphaFoldDB" id="A0AAN0J1N3"/>
<sequence>MSYTVPPRRQAPAVYRRQHNATERSGPSTDDPPSSASPDSARPQQQQQQPIHSSRGFHIISPNPEKNAKLQQRAREEEEAYSSYKEKKRASQASRFAVSSRLGGERLSPYSIDEMRERQERTAKMEAKREPIRRQIEREERRAEQMRKESEKIEEHKMRQREKSERLERQRALTEPARQEEIRRKRLEYLEKK</sequence>
<reference evidence="2" key="2">
    <citation type="submission" date="2024-06" db="UniProtKB">
        <authorList>
            <consortium name="EnsemblMetazoa"/>
        </authorList>
    </citation>
    <scope>IDENTIFICATION</scope>
</reference>
<proteinExistence type="predicted"/>
<reference evidence="3" key="1">
    <citation type="journal article" date="2010" name="Nature">
        <title>The Amphimedon queenslandica genome and the evolution of animal complexity.</title>
        <authorList>
            <person name="Srivastava M."/>
            <person name="Simakov O."/>
            <person name="Chapman J."/>
            <person name="Fahey B."/>
            <person name="Gauthier M.E."/>
            <person name="Mitros T."/>
            <person name="Richards G.S."/>
            <person name="Conaco C."/>
            <person name="Dacre M."/>
            <person name="Hellsten U."/>
            <person name="Larroux C."/>
            <person name="Putnam N.H."/>
            <person name="Stanke M."/>
            <person name="Adamska M."/>
            <person name="Darling A."/>
            <person name="Degnan S.M."/>
            <person name="Oakley T.H."/>
            <person name="Plachetzki D.C."/>
            <person name="Zhai Y."/>
            <person name="Adamski M."/>
            <person name="Calcino A."/>
            <person name="Cummins S.F."/>
            <person name="Goodstein D.M."/>
            <person name="Harris C."/>
            <person name="Jackson D.J."/>
            <person name="Leys S.P."/>
            <person name="Shu S."/>
            <person name="Woodcroft B.J."/>
            <person name="Vervoort M."/>
            <person name="Kosik K.S."/>
            <person name="Manning G."/>
            <person name="Degnan B.M."/>
            <person name="Rokhsar D.S."/>
        </authorList>
    </citation>
    <scope>NUCLEOTIDE SEQUENCE [LARGE SCALE GENOMIC DNA]</scope>
</reference>
<dbReference type="EnsemblMetazoa" id="XM_019995077.1">
    <property type="protein sequence ID" value="XP_019850636.1"/>
    <property type="gene ID" value="LOC109581199"/>
</dbReference>
<dbReference type="PANTHER" id="PTHR22529:SF2">
    <property type="match status" value="1"/>
</dbReference>
<feature type="region of interest" description="Disordered" evidence="1">
    <location>
        <begin position="1"/>
        <end position="193"/>
    </location>
</feature>
<evidence type="ECO:0000313" key="2">
    <source>
        <dbReference type="EnsemblMetazoa" id="XP_019850636.1"/>
    </source>
</evidence>
<accession>A0AAN0J1N3</accession>
<feature type="compositionally biased region" description="Basic and acidic residues" evidence="1">
    <location>
        <begin position="113"/>
        <end position="193"/>
    </location>
</feature>
<protein>
    <submittedName>
        <fullName evidence="2">Uncharacterized protein</fullName>
    </submittedName>
</protein>